<feature type="transmembrane region" description="Helical" evidence="12">
    <location>
        <begin position="287"/>
        <end position="306"/>
    </location>
</feature>
<evidence type="ECO:0000256" key="11">
    <source>
        <dbReference type="ARBA" id="ARBA00045497"/>
    </source>
</evidence>
<dbReference type="PANTHER" id="PTHR46494">
    <property type="entry name" value="CORA FAMILY METAL ION TRANSPORTER (EUROFUNG)"/>
    <property type="match status" value="1"/>
</dbReference>
<dbReference type="CDD" id="cd12826">
    <property type="entry name" value="EcCorA_ZntB-like_u1"/>
    <property type="match status" value="1"/>
</dbReference>
<evidence type="ECO:0000256" key="2">
    <source>
        <dbReference type="ARBA" id="ARBA00009765"/>
    </source>
</evidence>
<dbReference type="PANTHER" id="PTHR46494:SF1">
    <property type="entry name" value="CORA FAMILY METAL ION TRANSPORTER (EUROFUNG)"/>
    <property type="match status" value="1"/>
</dbReference>
<dbReference type="InterPro" id="IPR045863">
    <property type="entry name" value="CorA_TM1_TM2"/>
</dbReference>
<evidence type="ECO:0000256" key="1">
    <source>
        <dbReference type="ARBA" id="ARBA00004651"/>
    </source>
</evidence>
<dbReference type="GO" id="GO:0000287">
    <property type="term" value="F:magnesium ion binding"/>
    <property type="evidence" value="ECO:0007669"/>
    <property type="project" value="TreeGrafter"/>
</dbReference>
<dbReference type="Gene3D" id="1.20.58.340">
    <property type="entry name" value="Magnesium transport protein CorA, transmembrane region"/>
    <property type="match status" value="2"/>
</dbReference>
<evidence type="ECO:0000256" key="8">
    <source>
        <dbReference type="ARBA" id="ARBA00023065"/>
    </source>
</evidence>
<evidence type="ECO:0000256" key="12">
    <source>
        <dbReference type="SAM" id="Phobius"/>
    </source>
</evidence>
<dbReference type="Proteomes" id="UP000823877">
    <property type="component" value="Unassembled WGS sequence"/>
</dbReference>
<gene>
    <name evidence="13" type="ORF">IAA37_05345</name>
</gene>
<accession>A0A9D2MJ90</accession>
<comment type="caution">
    <text evidence="13">The sequence shown here is derived from an EMBL/GenBank/DDBJ whole genome shotgun (WGS) entry which is preliminary data.</text>
</comment>
<keyword evidence="3" id="KW-0813">Transport</keyword>
<dbReference type="EMBL" id="DWXN01000010">
    <property type="protein sequence ID" value="HJB75086.1"/>
    <property type="molecule type" value="Genomic_DNA"/>
</dbReference>
<dbReference type="GO" id="GO:0015095">
    <property type="term" value="F:magnesium ion transmembrane transporter activity"/>
    <property type="evidence" value="ECO:0007669"/>
    <property type="project" value="TreeGrafter"/>
</dbReference>
<sequence>MFYQFQDEVTTVDVDEIDSHYVTAGYVTVDQFEKIYDKFGFAASTVEAVKSDNMFFHARFGVEVYDDYCFTKMSVINALDVNGERDVVAVYIKKNLLIVVDVKDKDCSTRDKFLASLDKYSPINITLEKLIYAFLDNLTNKDNKAIEDKGFEITKLEEIVLHGNAGDNFNLDLLQMKKELLSMRNYYEQLIDIGEALEDNENEIFDENYLRYIANFTKKTVRLRDDVELLRGSVVHLQDAYQSFIDLKTNHTMQIFTVVSTIFFPLTLIVGWYGMNFKYMPELQWKYGYVFVIALSVIVVAVLAIIGKKKKWIG</sequence>
<comment type="function">
    <text evidence="11">Mediates influx of magnesium ions. Alternates between open and closed states. Activated by low cytoplasmic Mg(2+) levels. Inactive when cytoplasmic Mg(2+) levels are high.</text>
</comment>
<dbReference type="FunFam" id="1.20.58.340:FF:000004">
    <property type="entry name" value="Magnesium transport protein CorA"/>
    <property type="match status" value="1"/>
</dbReference>
<keyword evidence="8" id="KW-0406">Ion transport</keyword>
<dbReference type="SUPFAM" id="SSF144083">
    <property type="entry name" value="Magnesium transport protein CorA, transmembrane region"/>
    <property type="match status" value="1"/>
</dbReference>
<evidence type="ECO:0000256" key="9">
    <source>
        <dbReference type="ARBA" id="ARBA00023136"/>
    </source>
</evidence>
<dbReference type="InterPro" id="IPR045861">
    <property type="entry name" value="CorA_cytoplasmic_dom"/>
</dbReference>
<comment type="subcellular location">
    <subcellularLocation>
        <location evidence="1">Cell membrane</location>
        <topology evidence="1">Multi-pass membrane protein</topology>
    </subcellularLocation>
</comment>
<evidence type="ECO:0000256" key="4">
    <source>
        <dbReference type="ARBA" id="ARBA00022475"/>
    </source>
</evidence>
<keyword evidence="7 12" id="KW-1133">Transmembrane helix</keyword>
<name>A0A9D2MJ90_9FIRM</name>
<dbReference type="GO" id="GO:0050897">
    <property type="term" value="F:cobalt ion binding"/>
    <property type="evidence" value="ECO:0007669"/>
    <property type="project" value="TreeGrafter"/>
</dbReference>
<dbReference type="Pfam" id="PF01544">
    <property type="entry name" value="CorA"/>
    <property type="match status" value="1"/>
</dbReference>
<comment type="similarity">
    <text evidence="2">Belongs to the CorA metal ion transporter (MIT) (TC 1.A.35) family.</text>
</comment>
<evidence type="ECO:0000256" key="10">
    <source>
        <dbReference type="ARBA" id="ARBA00034269"/>
    </source>
</evidence>
<protein>
    <submittedName>
        <fullName evidence="13">Magnesium transporter</fullName>
    </submittedName>
</protein>
<dbReference type="GO" id="GO:0015087">
    <property type="term" value="F:cobalt ion transmembrane transporter activity"/>
    <property type="evidence" value="ECO:0007669"/>
    <property type="project" value="TreeGrafter"/>
</dbReference>
<evidence type="ECO:0000256" key="7">
    <source>
        <dbReference type="ARBA" id="ARBA00022989"/>
    </source>
</evidence>
<feature type="transmembrane region" description="Helical" evidence="12">
    <location>
        <begin position="255"/>
        <end position="275"/>
    </location>
</feature>
<evidence type="ECO:0000313" key="13">
    <source>
        <dbReference type="EMBL" id="HJB75086.1"/>
    </source>
</evidence>
<dbReference type="InterPro" id="IPR002523">
    <property type="entry name" value="MgTranspt_CorA/ZnTranspt_ZntB"/>
</dbReference>
<organism evidence="13 14">
    <name type="scientific">Candidatus Eubacterium faecale</name>
    <dbReference type="NCBI Taxonomy" id="2838568"/>
    <lineage>
        <taxon>Bacteria</taxon>
        <taxon>Bacillati</taxon>
        <taxon>Bacillota</taxon>
        <taxon>Clostridia</taxon>
        <taxon>Eubacteriales</taxon>
        <taxon>Eubacteriaceae</taxon>
        <taxon>Eubacterium</taxon>
    </lineage>
</organism>
<evidence type="ECO:0000256" key="5">
    <source>
        <dbReference type="ARBA" id="ARBA00022692"/>
    </source>
</evidence>
<reference evidence="13" key="1">
    <citation type="journal article" date="2021" name="PeerJ">
        <title>Extensive microbial diversity within the chicken gut microbiome revealed by metagenomics and culture.</title>
        <authorList>
            <person name="Gilroy R."/>
            <person name="Ravi A."/>
            <person name="Getino M."/>
            <person name="Pursley I."/>
            <person name="Horton D.L."/>
            <person name="Alikhan N.F."/>
            <person name="Baker D."/>
            <person name="Gharbi K."/>
            <person name="Hall N."/>
            <person name="Watson M."/>
            <person name="Adriaenssens E.M."/>
            <person name="Foster-Nyarko E."/>
            <person name="Jarju S."/>
            <person name="Secka A."/>
            <person name="Antonio M."/>
            <person name="Oren A."/>
            <person name="Chaudhuri R.R."/>
            <person name="La Ragione R."/>
            <person name="Hildebrand F."/>
            <person name="Pallen M.J."/>
        </authorList>
    </citation>
    <scope>NUCLEOTIDE SEQUENCE</scope>
    <source>
        <strain evidence="13">CHK188-16595</strain>
    </source>
</reference>
<proteinExistence type="inferred from homology"/>
<dbReference type="GO" id="GO:0005886">
    <property type="term" value="C:plasma membrane"/>
    <property type="evidence" value="ECO:0007669"/>
    <property type="project" value="UniProtKB-SubCell"/>
</dbReference>
<dbReference type="AlphaFoldDB" id="A0A9D2MJ90"/>
<keyword evidence="5 12" id="KW-0812">Transmembrane</keyword>
<evidence type="ECO:0000256" key="6">
    <source>
        <dbReference type="ARBA" id="ARBA00022842"/>
    </source>
</evidence>
<reference evidence="13" key="2">
    <citation type="submission" date="2021-04" db="EMBL/GenBank/DDBJ databases">
        <authorList>
            <person name="Gilroy R."/>
        </authorList>
    </citation>
    <scope>NUCLEOTIDE SEQUENCE</scope>
    <source>
        <strain evidence="13">CHK188-16595</strain>
    </source>
</reference>
<keyword evidence="4" id="KW-1003">Cell membrane</keyword>
<keyword evidence="9 12" id="KW-0472">Membrane</keyword>
<evidence type="ECO:0000256" key="3">
    <source>
        <dbReference type="ARBA" id="ARBA00022448"/>
    </source>
</evidence>
<keyword evidence="6" id="KW-0460">Magnesium</keyword>
<evidence type="ECO:0000313" key="14">
    <source>
        <dbReference type="Proteomes" id="UP000823877"/>
    </source>
</evidence>
<comment type="catalytic activity">
    <reaction evidence="10">
        <text>Mg(2+)(in) = Mg(2+)(out)</text>
        <dbReference type="Rhea" id="RHEA:29827"/>
        <dbReference type="ChEBI" id="CHEBI:18420"/>
    </reaction>
</comment>
<dbReference type="SUPFAM" id="SSF143865">
    <property type="entry name" value="CorA soluble domain-like"/>
    <property type="match status" value="1"/>
</dbReference>